<dbReference type="Proteomes" id="UP001410394">
    <property type="component" value="Unassembled WGS sequence"/>
</dbReference>
<accession>A0ABU9YUQ4</accession>
<evidence type="ECO:0000256" key="1">
    <source>
        <dbReference type="ARBA" id="ARBA00008950"/>
    </source>
</evidence>
<dbReference type="PANTHER" id="PTHR42850:SF2">
    <property type="entry name" value="BLL5683 PROTEIN"/>
    <property type="match status" value="1"/>
</dbReference>
<reference evidence="3 4" key="1">
    <citation type="journal article" date="2018" name="Int. J. Syst. Evol. Microbiol.">
        <title>Uliginosibacterium sediminicola sp. nov., isolated from freshwater sediment.</title>
        <authorList>
            <person name="Hwang W.M."/>
            <person name="Kim S.M."/>
            <person name="Kang K."/>
            <person name="Ahn T.Y."/>
        </authorList>
    </citation>
    <scope>NUCLEOTIDE SEQUENCE [LARGE SCALE GENOMIC DNA]</scope>
    <source>
        <strain evidence="3 4">M1-21</strain>
    </source>
</reference>
<feature type="domain" description="Calcineurin-like phosphoesterase" evidence="2">
    <location>
        <begin position="1"/>
        <end position="207"/>
    </location>
</feature>
<dbReference type="PIRSF" id="PIRSF000883">
    <property type="entry name" value="Pesterase_MJ0912"/>
    <property type="match status" value="1"/>
</dbReference>
<evidence type="ECO:0000259" key="2">
    <source>
        <dbReference type="Pfam" id="PF12850"/>
    </source>
</evidence>
<protein>
    <submittedName>
        <fullName evidence="3">Metallophosphoesterase family protein</fullName>
    </submittedName>
</protein>
<proteinExistence type="inferred from homology"/>
<evidence type="ECO:0000313" key="4">
    <source>
        <dbReference type="Proteomes" id="UP001410394"/>
    </source>
</evidence>
<dbReference type="EMBL" id="JBDIVE010000001">
    <property type="protein sequence ID" value="MEN3067420.1"/>
    <property type="molecule type" value="Genomic_DNA"/>
</dbReference>
<dbReference type="SUPFAM" id="SSF56300">
    <property type="entry name" value="Metallo-dependent phosphatases"/>
    <property type="match status" value="1"/>
</dbReference>
<name>A0ABU9YUQ4_9RHOO</name>
<dbReference type="CDD" id="cd00838">
    <property type="entry name" value="MPP_superfamily"/>
    <property type="match status" value="1"/>
</dbReference>
<dbReference type="InterPro" id="IPR050126">
    <property type="entry name" value="Ap4A_hydrolase"/>
</dbReference>
<comment type="similarity">
    <text evidence="1">Belongs to the metallophosphoesterase superfamily. YfcE family.</text>
</comment>
<dbReference type="Pfam" id="PF12850">
    <property type="entry name" value="Metallophos_2"/>
    <property type="match status" value="1"/>
</dbReference>
<dbReference type="PANTHER" id="PTHR42850">
    <property type="entry name" value="METALLOPHOSPHOESTERASE"/>
    <property type="match status" value="1"/>
</dbReference>
<organism evidence="3 4">
    <name type="scientific">Uliginosibacterium sediminicola</name>
    <dbReference type="NCBI Taxonomy" id="2024550"/>
    <lineage>
        <taxon>Bacteria</taxon>
        <taxon>Pseudomonadati</taxon>
        <taxon>Pseudomonadota</taxon>
        <taxon>Betaproteobacteria</taxon>
        <taxon>Rhodocyclales</taxon>
        <taxon>Zoogloeaceae</taxon>
        <taxon>Uliginosibacterium</taxon>
    </lineage>
</organism>
<dbReference type="Gene3D" id="3.60.21.10">
    <property type="match status" value="1"/>
</dbReference>
<dbReference type="InterPro" id="IPR011152">
    <property type="entry name" value="Pesterase_MJ0912"/>
</dbReference>
<gene>
    <name evidence="3" type="ORF">ABDB84_02945</name>
</gene>
<dbReference type="InterPro" id="IPR029052">
    <property type="entry name" value="Metallo-depent_PP-like"/>
</dbReference>
<comment type="caution">
    <text evidence="3">The sequence shown here is derived from an EMBL/GenBank/DDBJ whole genome shotgun (WGS) entry which is preliminary data.</text>
</comment>
<dbReference type="RefSeq" id="WP_345918185.1">
    <property type="nucleotide sequence ID" value="NZ_JBDIVE010000001.1"/>
</dbReference>
<dbReference type="InterPro" id="IPR024654">
    <property type="entry name" value="Calcineurin-like_PHP_lpxH"/>
</dbReference>
<keyword evidence="4" id="KW-1185">Reference proteome</keyword>
<evidence type="ECO:0000313" key="3">
    <source>
        <dbReference type="EMBL" id="MEN3067420.1"/>
    </source>
</evidence>
<sequence>MKYALIADIHSNIEALDAVLAHAAAQGATRRVFLGDLIGYGPDPVAVVERVRACVAAGDHAVLGNHDAALRADEAESMNSEARAAMVWTRAQLDAAQTEFVSSLPLMLREDGMTWVHASAAAPAQWPYIRDGLQAQASMAAAATPWVFSGHVHEPALFYAGRDERITPFYPSEGIAIPVAAHRQWLAVVGACGQPRDQLVGARYALFDRAQCQLRFFRLPYDFHSTARKIRAAGLPERFALHVEGRV</sequence>